<evidence type="ECO:0000313" key="3">
    <source>
        <dbReference type="Proteomes" id="UP001387100"/>
    </source>
</evidence>
<organism evidence="2 3">
    <name type="scientific">Pseudokineococcus basanitobsidens</name>
    <dbReference type="NCBI Taxonomy" id="1926649"/>
    <lineage>
        <taxon>Bacteria</taxon>
        <taxon>Bacillati</taxon>
        <taxon>Actinomycetota</taxon>
        <taxon>Actinomycetes</taxon>
        <taxon>Kineosporiales</taxon>
        <taxon>Kineosporiaceae</taxon>
        <taxon>Pseudokineococcus</taxon>
    </lineage>
</organism>
<keyword evidence="3" id="KW-1185">Reference proteome</keyword>
<comment type="caution">
    <text evidence="2">The sequence shown here is derived from an EMBL/GenBank/DDBJ whole genome shotgun (WGS) entry which is preliminary data.</text>
</comment>
<keyword evidence="1" id="KW-0812">Transmembrane</keyword>
<reference evidence="2 3" key="1">
    <citation type="journal article" date="2017" name="Int. J. Syst. Evol. Microbiol.">
        <title>Pseudokineococcus basanitobsidens sp. nov., isolated from volcanic rock.</title>
        <authorList>
            <person name="Lee D.W."/>
            <person name="Park M.Y."/>
            <person name="Kim J.J."/>
            <person name="Kim B.S."/>
        </authorList>
    </citation>
    <scope>NUCLEOTIDE SEQUENCE [LARGE SCALE GENOMIC DNA]</scope>
    <source>
        <strain evidence="2 3">DSM 103726</strain>
    </source>
</reference>
<feature type="transmembrane region" description="Helical" evidence="1">
    <location>
        <begin position="12"/>
        <end position="29"/>
    </location>
</feature>
<dbReference type="Proteomes" id="UP001387100">
    <property type="component" value="Unassembled WGS sequence"/>
</dbReference>
<protein>
    <submittedName>
        <fullName evidence="2">Uncharacterized protein</fullName>
    </submittedName>
</protein>
<keyword evidence="1" id="KW-1133">Transmembrane helix</keyword>
<accession>A0ABU8RI36</accession>
<evidence type="ECO:0000256" key="1">
    <source>
        <dbReference type="SAM" id="Phobius"/>
    </source>
</evidence>
<evidence type="ECO:0000313" key="2">
    <source>
        <dbReference type="EMBL" id="MEJ5944732.1"/>
    </source>
</evidence>
<proteinExistence type="predicted"/>
<sequence length="87" mass="8855">MSTSQGLLRTSYVALVVGGPGSVVLRTWFTLMSQANPEGGADIGGGLLWLVTIGVMVLGVVLGVVAAFVRLAEERRAGTSEPASVPG</sequence>
<keyword evidence="1" id="KW-0472">Membrane</keyword>
<dbReference type="RefSeq" id="WP_339574114.1">
    <property type="nucleotide sequence ID" value="NZ_JBBIAA010000003.1"/>
</dbReference>
<name>A0ABU8RI36_9ACTN</name>
<feature type="transmembrane region" description="Helical" evidence="1">
    <location>
        <begin position="49"/>
        <end position="69"/>
    </location>
</feature>
<dbReference type="EMBL" id="JBBIAA010000003">
    <property type="protein sequence ID" value="MEJ5944732.1"/>
    <property type="molecule type" value="Genomic_DNA"/>
</dbReference>
<gene>
    <name evidence="2" type="ORF">WDZ17_05420</name>
</gene>